<dbReference type="HOGENOM" id="CLU_3044993_0_0_9"/>
<gene>
    <name evidence="1" type="ordered locus">lin1238</name>
</gene>
<sequence length="54" mass="6167">MLTAVLITLSLGIVMNIALYAYQKGWEKKNVDTDLDSDNLDTRTARNNVRNIKR</sequence>
<evidence type="ECO:0000313" key="2">
    <source>
        <dbReference type="Proteomes" id="UP000002513"/>
    </source>
</evidence>
<name>Q92CD4_LISIN</name>
<accession>Q92CD4</accession>
<organism evidence="1 2">
    <name type="scientific">Listeria innocua serovar 6a (strain ATCC BAA-680 / CLIP 11262)</name>
    <dbReference type="NCBI Taxonomy" id="272626"/>
    <lineage>
        <taxon>Bacteria</taxon>
        <taxon>Bacillati</taxon>
        <taxon>Bacillota</taxon>
        <taxon>Bacilli</taxon>
        <taxon>Bacillales</taxon>
        <taxon>Listeriaceae</taxon>
        <taxon>Listeria</taxon>
    </lineage>
</organism>
<dbReference type="Proteomes" id="UP000002513">
    <property type="component" value="Chromosome"/>
</dbReference>
<proteinExistence type="predicted"/>
<dbReference type="STRING" id="272626.gene:17565569"/>
<protein>
    <submittedName>
        <fullName evidence="1">Lin1238 protein</fullName>
    </submittedName>
</protein>
<dbReference type="RefSeq" id="WP_010990851.1">
    <property type="nucleotide sequence ID" value="NC_003212.1"/>
</dbReference>
<dbReference type="KEGG" id="lin:lin1238"/>
<dbReference type="PIR" id="AE1587">
    <property type="entry name" value="AE1587"/>
</dbReference>
<dbReference type="AlphaFoldDB" id="Q92CD4"/>
<evidence type="ECO:0000313" key="1">
    <source>
        <dbReference type="EMBL" id="CAC96469.1"/>
    </source>
</evidence>
<reference evidence="1 2" key="1">
    <citation type="journal article" date="2001" name="Science">
        <title>Comparative genomics of Listeria species.</title>
        <authorList>
            <person name="Glaser P."/>
            <person name="Frangeul L."/>
            <person name="Buchrieser C."/>
            <person name="Rusniok C."/>
            <person name="Amend A."/>
            <person name="Baquero F."/>
            <person name="Berche P."/>
            <person name="Bloecker H."/>
            <person name="Brandt P."/>
            <person name="Chakraborty T."/>
            <person name="Charbit A."/>
            <person name="Chetouani F."/>
            <person name="Couve E."/>
            <person name="de Daruvar A."/>
            <person name="Dehoux P."/>
            <person name="Domann E."/>
            <person name="Dominguez-Bernal G."/>
            <person name="Duchaud E."/>
            <person name="Durant L."/>
            <person name="Dussurget O."/>
            <person name="Entian K.-D."/>
            <person name="Fsihi H."/>
            <person name="Garcia-del Portillo F."/>
            <person name="Garrido P."/>
            <person name="Gautier L."/>
            <person name="Goebel W."/>
            <person name="Gomez-Lopez N."/>
            <person name="Hain T."/>
            <person name="Hauf J."/>
            <person name="Jackson D."/>
            <person name="Jones L.-M."/>
            <person name="Kaerst U."/>
            <person name="Kreft J."/>
            <person name="Kuhn M."/>
            <person name="Kunst F."/>
            <person name="Kurapkat G."/>
            <person name="Madueno E."/>
            <person name="Maitournam A."/>
            <person name="Mata Vicente J."/>
            <person name="Ng E."/>
            <person name="Nedjari H."/>
            <person name="Nordsiek G."/>
            <person name="Novella S."/>
            <person name="de Pablos B."/>
            <person name="Perez-Diaz J.-C."/>
            <person name="Purcell R."/>
            <person name="Remmel B."/>
            <person name="Rose M."/>
            <person name="Schlueter T."/>
            <person name="Simoes N."/>
            <person name="Tierrez A."/>
            <person name="Vazquez-Boland J.-A."/>
            <person name="Voss H."/>
            <person name="Wehland J."/>
            <person name="Cossart P."/>
        </authorList>
    </citation>
    <scope>NUCLEOTIDE SEQUENCE [LARGE SCALE GENOMIC DNA]</scope>
    <source>
        <strain evidence="2">ATCC BAA-680 / CLIP 11262</strain>
    </source>
</reference>
<dbReference type="EMBL" id="AL596168">
    <property type="protein sequence ID" value="CAC96469.1"/>
    <property type="molecule type" value="Genomic_DNA"/>
</dbReference>